<dbReference type="Proteomes" id="UP000007963">
    <property type="component" value="Unassembled WGS sequence"/>
</dbReference>
<organism evidence="1 2">
    <name type="scientific">Aspergillus terreus (strain NIH 2624 / FGSC A1156)</name>
    <dbReference type="NCBI Taxonomy" id="341663"/>
    <lineage>
        <taxon>Eukaryota</taxon>
        <taxon>Fungi</taxon>
        <taxon>Dikarya</taxon>
        <taxon>Ascomycota</taxon>
        <taxon>Pezizomycotina</taxon>
        <taxon>Eurotiomycetes</taxon>
        <taxon>Eurotiomycetidae</taxon>
        <taxon>Eurotiales</taxon>
        <taxon>Aspergillaceae</taxon>
        <taxon>Aspergillus</taxon>
        <taxon>Aspergillus subgen. Circumdati</taxon>
    </lineage>
</organism>
<dbReference type="RefSeq" id="XP_001213414.1">
    <property type="nucleotide sequence ID" value="XM_001213414.1"/>
</dbReference>
<dbReference type="AlphaFoldDB" id="Q0CPZ8"/>
<evidence type="ECO:0000313" key="2">
    <source>
        <dbReference type="Proteomes" id="UP000007963"/>
    </source>
</evidence>
<gene>
    <name evidence="1" type="ORF">ATEG_04236</name>
</gene>
<proteinExistence type="predicted"/>
<dbReference type="VEuPathDB" id="FungiDB:ATEG_04236"/>
<reference evidence="2" key="1">
    <citation type="submission" date="2005-09" db="EMBL/GenBank/DDBJ databases">
        <title>Annotation of the Aspergillus terreus NIH2624 genome.</title>
        <authorList>
            <person name="Birren B.W."/>
            <person name="Lander E.S."/>
            <person name="Galagan J.E."/>
            <person name="Nusbaum C."/>
            <person name="Devon K."/>
            <person name="Henn M."/>
            <person name="Ma L.-J."/>
            <person name="Jaffe D.B."/>
            <person name="Butler J."/>
            <person name="Alvarez P."/>
            <person name="Gnerre S."/>
            <person name="Grabherr M."/>
            <person name="Kleber M."/>
            <person name="Mauceli E.W."/>
            <person name="Brockman W."/>
            <person name="Rounsley S."/>
            <person name="Young S.K."/>
            <person name="LaButti K."/>
            <person name="Pushparaj V."/>
            <person name="DeCaprio D."/>
            <person name="Crawford M."/>
            <person name="Koehrsen M."/>
            <person name="Engels R."/>
            <person name="Montgomery P."/>
            <person name="Pearson M."/>
            <person name="Howarth C."/>
            <person name="Larson L."/>
            <person name="Luoma S."/>
            <person name="White J."/>
            <person name="Alvarado L."/>
            <person name="Kodira C.D."/>
            <person name="Zeng Q."/>
            <person name="Oleary S."/>
            <person name="Yandava C."/>
            <person name="Denning D.W."/>
            <person name="Nierman W.C."/>
            <person name="Milne T."/>
            <person name="Madden K."/>
        </authorList>
    </citation>
    <scope>NUCLEOTIDE SEQUENCE [LARGE SCALE GENOMIC DNA]</scope>
    <source>
        <strain evidence="2">NIH 2624 / FGSC A1156</strain>
    </source>
</reference>
<dbReference type="EMBL" id="CH476598">
    <property type="protein sequence ID" value="EAU36038.1"/>
    <property type="molecule type" value="Genomic_DNA"/>
</dbReference>
<evidence type="ECO:0000313" key="1">
    <source>
        <dbReference type="EMBL" id="EAU36038.1"/>
    </source>
</evidence>
<sequence length="106" mass="11756">MGSNPRALYHPMKKPNLPKRLLRSGKMGKLVISARAKESPDDEAGDIDEELGFINTIMNQLSVAEDGEGEAPSKEDLLRIYLGFYAEREIKLSVKVKGDLNVTLLL</sequence>
<dbReference type="OrthoDB" id="10426844at2759"/>
<dbReference type="GeneID" id="4318514"/>
<name>Q0CPZ8_ASPTN</name>
<protein>
    <submittedName>
        <fullName evidence="1">Uncharacterized protein</fullName>
    </submittedName>
</protein>
<dbReference type="HOGENOM" id="CLU_2222710_0_0_1"/>
<accession>Q0CPZ8</accession>